<evidence type="ECO:0000256" key="13">
    <source>
        <dbReference type="SAM" id="MobiDB-lite"/>
    </source>
</evidence>
<reference evidence="17" key="1">
    <citation type="journal article" date="2016" name="Sci. Rep.">
        <title>Mobilisation and dysfunction of haematopoietic stem/progenitor cells after Listonella anguillarum infection in ayu, Plecoglossus altivelis.</title>
        <authorList>
            <person name="Lu X.J."/>
            <person name="Chen Q."/>
            <person name="Rong Y.J."/>
            <person name="Chen J."/>
        </authorList>
    </citation>
    <scope>NUCLEOTIDE SEQUENCE</scope>
</reference>
<dbReference type="Pfam" id="PF00041">
    <property type="entry name" value="fn3"/>
    <property type="match status" value="1"/>
</dbReference>
<comment type="similarity">
    <text evidence="2">Belongs to the type I cytokine receptor family. Type 1 subfamily.</text>
</comment>
<dbReference type="PROSITE" id="PS50853">
    <property type="entry name" value="FN3"/>
    <property type="match status" value="1"/>
</dbReference>
<evidence type="ECO:0000256" key="3">
    <source>
        <dbReference type="ARBA" id="ARBA00018355"/>
    </source>
</evidence>
<evidence type="ECO:0000256" key="5">
    <source>
        <dbReference type="ARBA" id="ARBA00022692"/>
    </source>
</evidence>
<dbReference type="Gene3D" id="2.60.40.10">
    <property type="entry name" value="Immunoglobulins"/>
    <property type="match status" value="2"/>
</dbReference>
<feature type="disulfide bond" evidence="12">
    <location>
        <begin position="86"/>
        <end position="102"/>
    </location>
</feature>
<comment type="subcellular location">
    <subcellularLocation>
        <location evidence="1">Cell membrane</location>
        <topology evidence="1">Single-pass type I membrane protein</topology>
    </subcellularLocation>
</comment>
<dbReference type="SMART" id="SM00060">
    <property type="entry name" value="FN3"/>
    <property type="match status" value="1"/>
</dbReference>
<evidence type="ECO:0000256" key="12">
    <source>
        <dbReference type="PIRSR" id="PIRSR001959-2"/>
    </source>
</evidence>
<feature type="region of interest" description="Disordered" evidence="13">
    <location>
        <begin position="336"/>
        <end position="365"/>
    </location>
</feature>
<keyword evidence="10 17" id="KW-0675">Receptor</keyword>
<sequence>MLHEKLARLVIVSVICCVLRESLAQGAHTLETKVSLLLREEPENPKCFAEGWRDLTCFWEEDKETASSPDHYTFTYTYLNEKSNSCNVTSWPAVGGKQLFLCRLSYTQCFVPLDVQVQRDGQLIHNRSFFMDLVFLLDPPANLTVSSTDQQGQLRVNWRPPLLKYIKDNMMYEVSYAPVGSHVGKVEEVLASSELILRDLKPGTRYQVSVRVKLDGISYSGYWSAWATPVFMETLPAVLDPLILSLSIIISVILTLLSLTVLLYYRRFLLKKVWPVIPTPDSKFQGLFTVYGGDFKEWLGNSNRGLWLAPAFFYSYELPAPVEVLSEISLGPPLPTSALHPKASEAPAEGRDEEGEDEDDKRLDSEIVEEATWRESKNDQWLMEQLRSFQQHPTPRSQSSLLESQDTYVTLNTRHPSGSTDEPLNDILEETLPLEVLFAAGRSSSESRSDLGSLQQSSGSGRLSSQSSFEYPNHTWPPKGPGYTYMGVADSGISMDYSPMSSSRIDFLGKGPVYTNEYKNQIPAPHRRAIMAGQPIY</sequence>
<dbReference type="InterPro" id="IPR015152">
    <property type="entry name" value="Growth/epo_recpt_lig-bind"/>
</dbReference>
<feature type="chain" id="PRO_5012001335" description="Erythropoietin receptor" evidence="15">
    <location>
        <begin position="25"/>
        <end position="537"/>
    </location>
</feature>
<dbReference type="CDD" id="cd00063">
    <property type="entry name" value="FN3"/>
    <property type="match status" value="1"/>
</dbReference>
<evidence type="ECO:0000259" key="16">
    <source>
        <dbReference type="PROSITE" id="PS50853"/>
    </source>
</evidence>
<evidence type="ECO:0000256" key="14">
    <source>
        <dbReference type="SAM" id="Phobius"/>
    </source>
</evidence>
<evidence type="ECO:0000256" key="9">
    <source>
        <dbReference type="ARBA" id="ARBA00023157"/>
    </source>
</evidence>
<keyword evidence="11" id="KW-0325">Glycoprotein</keyword>
<dbReference type="PANTHER" id="PTHR23037:SF28">
    <property type="entry name" value="ERYTHROPOIETIN RECEPTOR"/>
    <property type="match status" value="1"/>
</dbReference>
<dbReference type="GO" id="GO:0004896">
    <property type="term" value="F:cytokine receptor activity"/>
    <property type="evidence" value="ECO:0007669"/>
    <property type="project" value="TreeGrafter"/>
</dbReference>
<evidence type="ECO:0000256" key="6">
    <source>
        <dbReference type="ARBA" id="ARBA00022729"/>
    </source>
</evidence>
<name>A0A1L3GY98_PLEAT</name>
<evidence type="ECO:0000256" key="2">
    <source>
        <dbReference type="ARBA" id="ARBA00007885"/>
    </source>
</evidence>
<dbReference type="InterPro" id="IPR036116">
    <property type="entry name" value="FN3_sf"/>
</dbReference>
<accession>A0A1L3GY98</accession>
<dbReference type="PIRSF" id="PIRSF001959">
    <property type="entry name" value="EPO_receptor"/>
    <property type="match status" value="1"/>
</dbReference>
<feature type="signal peptide" evidence="15">
    <location>
        <begin position="1"/>
        <end position="24"/>
    </location>
</feature>
<keyword evidence="7 14" id="KW-1133">Transmembrane helix</keyword>
<evidence type="ECO:0000256" key="4">
    <source>
        <dbReference type="ARBA" id="ARBA00022475"/>
    </source>
</evidence>
<keyword evidence="6 15" id="KW-0732">Signal</keyword>
<dbReference type="EMBL" id="KU833212">
    <property type="protein sequence ID" value="APG32502.1"/>
    <property type="molecule type" value="mRNA"/>
</dbReference>
<organism evidence="17">
    <name type="scientific">Plecoglossus altivelis</name>
    <name type="common">Ayu sweetfish</name>
    <name type="synonym">Salmo altivelis</name>
    <dbReference type="NCBI Taxonomy" id="61084"/>
    <lineage>
        <taxon>Eukaryota</taxon>
        <taxon>Metazoa</taxon>
        <taxon>Chordata</taxon>
        <taxon>Craniata</taxon>
        <taxon>Vertebrata</taxon>
        <taxon>Euteleostomi</taxon>
        <taxon>Actinopterygii</taxon>
        <taxon>Neopterygii</taxon>
        <taxon>Teleostei</taxon>
        <taxon>Stomiati</taxon>
        <taxon>Osmeriformes</taxon>
        <taxon>Plecoglossus</taxon>
    </lineage>
</organism>
<feature type="domain" description="Fibronectin type-III" evidence="16">
    <location>
        <begin position="139"/>
        <end position="237"/>
    </location>
</feature>
<dbReference type="AlphaFoldDB" id="A0A1L3GY98"/>
<evidence type="ECO:0000256" key="11">
    <source>
        <dbReference type="ARBA" id="ARBA00023180"/>
    </source>
</evidence>
<dbReference type="Pfam" id="PF09067">
    <property type="entry name" value="EpoR_lig-bind"/>
    <property type="match status" value="1"/>
</dbReference>
<protein>
    <recommendedName>
        <fullName evidence="3">Erythropoietin receptor</fullName>
    </recommendedName>
</protein>
<dbReference type="PANTHER" id="PTHR23037">
    <property type="entry name" value="CYTOKINE RECEPTOR"/>
    <property type="match status" value="1"/>
</dbReference>
<keyword evidence="5 14" id="KW-0812">Transmembrane</keyword>
<dbReference type="InterPro" id="IPR013783">
    <property type="entry name" value="Ig-like_fold"/>
</dbReference>
<keyword evidence="4" id="KW-1003">Cell membrane</keyword>
<feature type="transmembrane region" description="Helical" evidence="14">
    <location>
        <begin position="242"/>
        <end position="265"/>
    </location>
</feature>
<feature type="compositionally biased region" description="Low complexity" evidence="13">
    <location>
        <begin position="442"/>
        <end position="468"/>
    </location>
</feature>
<feature type="disulfide bond" evidence="12">
    <location>
        <begin position="47"/>
        <end position="57"/>
    </location>
</feature>
<evidence type="ECO:0000256" key="8">
    <source>
        <dbReference type="ARBA" id="ARBA00023136"/>
    </source>
</evidence>
<evidence type="ECO:0000256" key="7">
    <source>
        <dbReference type="ARBA" id="ARBA00022989"/>
    </source>
</evidence>
<dbReference type="InterPro" id="IPR003961">
    <property type="entry name" value="FN3_dom"/>
</dbReference>
<proteinExistence type="evidence at transcript level"/>
<dbReference type="SUPFAM" id="SSF49265">
    <property type="entry name" value="Fibronectin type III"/>
    <property type="match status" value="2"/>
</dbReference>
<evidence type="ECO:0000256" key="10">
    <source>
        <dbReference type="ARBA" id="ARBA00023170"/>
    </source>
</evidence>
<feature type="region of interest" description="Disordered" evidence="13">
    <location>
        <begin position="442"/>
        <end position="476"/>
    </location>
</feature>
<evidence type="ECO:0000256" key="1">
    <source>
        <dbReference type="ARBA" id="ARBA00004251"/>
    </source>
</evidence>
<keyword evidence="8 14" id="KW-0472">Membrane</keyword>
<evidence type="ECO:0000313" key="17">
    <source>
        <dbReference type="EMBL" id="APG32502.1"/>
    </source>
</evidence>
<evidence type="ECO:0000256" key="15">
    <source>
        <dbReference type="SAM" id="SignalP"/>
    </source>
</evidence>
<dbReference type="InterPro" id="IPR009167">
    <property type="entry name" value="Erythropoietin_rcpt"/>
</dbReference>
<keyword evidence="9 12" id="KW-1015">Disulfide bond</keyword>
<dbReference type="GO" id="GO:0009897">
    <property type="term" value="C:external side of plasma membrane"/>
    <property type="evidence" value="ECO:0007669"/>
    <property type="project" value="TreeGrafter"/>
</dbReference>